<dbReference type="Proteomes" id="UP000645610">
    <property type="component" value="Unassembled WGS sequence"/>
</dbReference>
<name>A0A931BME1_9BACT</name>
<protein>
    <submittedName>
        <fullName evidence="1">Uncharacterized protein</fullName>
    </submittedName>
</protein>
<organism evidence="1 2">
    <name type="scientific">Hymenobacter properus</name>
    <dbReference type="NCBI Taxonomy" id="2791026"/>
    <lineage>
        <taxon>Bacteria</taxon>
        <taxon>Pseudomonadati</taxon>
        <taxon>Bacteroidota</taxon>
        <taxon>Cytophagia</taxon>
        <taxon>Cytophagales</taxon>
        <taxon>Hymenobacteraceae</taxon>
        <taxon>Hymenobacter</taxon>
    </lineage>
</organism>
<reference evidence="1 2" key="1">
    <citation type="submission" date="2020-11" db="EMBL/GenBank/DDBJ databases">
        <authorList>
            <person name="Kim M.K."/>
        </authorList>
    </citation>
    <scope>NUCLEOTIDE SEQUENCE [LARGE SCALE GENOMIC DNA]</scope>
    <source>
        <strain evidence="1 2">BT439</strain>
    </source>
</reference>
<comment type="caution">
    <text evidence="1">The sequence shown here is derived from an EMBL/GenBank/DDBJ whole genome shotgun (WGS) entry which is preliminary data.</text>
</comment>
<dbReference type="RefSeq" id="WP_196288453.1">
    <property type="nucleotide sequence ID" value="NZ_JADQDP010000006.1"/>
</dbReference>
<dbReference type="AlphaFoldDB" id="A0A931BME1"/>
<evidence type="ECO:0000313" key="1">
    <source>
        <dbReference type="EMBL" id="MBF9144097.1"/>
    </source>
</evidence>
<evidence type="ECO:0000313" key="2">
    <source>
        <dbReference type="Proteomes" id="UP000645610"/>
    </source>
</evidence>
<gene>
    <name evidence="1" type="ORF">I2I01_20815</name>
</gene>
<keyword evidence="2" id="KW-1185">Reference proteome</keyword>
<proteinExistence type="predicted"/>
<sequence>MAQTAPTEPPVLREASLRTDTSTYLLSRNTVPVQGTPTLYFWFRRDDETVELRLYPANAASAKPLRLRRTPDYQQLDSLTKEDDGSFRTRLKFQNLTSSQFLRLVVEQAADTAGRAPLRQVVPLLPLARTTLALRVPDNELFVGEEKVFELTSSNPRNVHAAGEWVRGPEFDYRLVAEANGTLRLHVLPNQLGLRTLQVKLQTERPTLLAGNKLSYQLPVLKQEFNVKASRLRFLSPDKRTVTMDEISRRKGVELILDNGRSFELHRTYRVEDQEEPGGELIADIYTRQFLSNDRVLCYLRPYNTHRQTEGYLYIKENDAARYLTNLDITPQTVIRNVQVLHRGGDWTPGLSVSPGETVDVRLEGEGLQKARVSFEDLPIIPSDSSVRTDARLVFRVRVPVNFDKRKSTIYNLGQPTGYALSIREFQRPHPLDFVSVTYGDAARPITRLNGPVLYDGTIRDVVFQFNPAGIDQADQLFGKQYLSFEIRTVNAKGDLVELRNVESLLVCPGDNSPRAAFYADKQCRTDPLSLNSILSRKTYDLDEWSRIFVTVKHQASQYGETGYTQTVELVLKRSYKFDIDVSFPAGLLTRKQKEDKFGDLGGISLATLAQFSFYSPNKINRLRPYKIGAGFVALNAFNLGSSTANRDLGVVILGSVYPTRREAKFTFPLYLGGGYLLGTSQWFFMLGPGIGVRL</sequence>
<dbReference type="EMBL" id="JADQDP010000006">
    <property type="protein sequence ID" value="MBF9144097.1"/>
    <property type="molecule type" value="Genomic_DNA"/>
</dbReference>
<accession>A0A931BME1</accession>